<feature type="transmembrane region" description="Helical" evidence="1">
    <location>
        <begin position="66"/>
        <end position="89"/>
    </location>
</feature>
<keyword evidence="1" id="KW-1133">Transmembrane helix</keyword>
<protein>
    <submittedName>
        <fullName evidence="3">DUF1648 domain-containing protein</fullName>
    </submittedName>
</protein>
<accession>A0A6G8FK22</accession>
<keyword evidence="1" id="KW-0472">Membrane</keyword>
<dbReference type="Proteomes" id="UP000501387">
    <property type="component" value="Chromosome"/>
</dbReference>
<dbReference type="Pfam" id="PF07853">
    <property type="entry name" value="DUF1648"/>
    <property type="match status" value="1"/>
</dbReference>
<dbReference type="RefSeq" id="WP_166323986.1">
    <property type="nucleotide sequence ID" value="NZ_CP049934.1"/>
</dbReference>
<name>A0A6G8FK22_9MICO</name>
<evidence type="ECO:0000256" key="1">
    <source>
        <dbReference type="SAM" id="Phobius"/>
    </source>
</evidence>
<feature type="domain" description="DUF1648" evidence="2">
    <location>
        <begin position="35"/>
        <end position="79"/>
    </location>
</feature>
<proteinExistence type="predicted"/>
<organism evidence="3 4">
    <name type="scientific">Leucobacter insecticola</name>
    <dbReference type="NCBI Taxonomy" id="2714934"/>
    <lineage>
        <taxon>Bacteria</taxon>
        <taxon>Bacillati</taxon>
        <taxon>Actinomycetota</taxon>
        <taxon>Actinomycetes</taxon>
        <taxon>Micrococcales</taxon>
        <taxon>Microbacteriaceae</taxon>
        <taxon>Leucobacter</taxon>
    </lineage>
</organism>
<sequence length="131" mass="14259">MNDMHDALTEEQSSELKRARRAARFVGLFLPLLVAVSGALIMALWVPRLPNPTATHWGMNGEPNGFGSPWFNVIGIFGISLFLSALSLLQSVQMLQKPGAAVWSAMNRLLPAIMLGAVVMIQVAIMLMMVP</sequence>
<keyword evidence="4" id="KW-1185">Reference proteome</keyword>
<gene>
    <name evidence="3" type="ORF">G7067_10235</name>
</gene>
<dbReference type="KEGG" id="lins:G7067_10235"/>
<feature type="transmembrane region" description="Helical" evidence="1">
    <location>
        <begin position="25"/>
        <end position="46"/>
    </location>
</feature>
<reference evidence="3 4" key="1">
    <citation type="submission" date="2020-03" db="EMBL/GenBank/DDBJ databases">
        <title>Leucobacter sp. nov., isolated from beetles.</title>
        <authorList>
            <person name="Hyun D.-W."/>
            <person name="Bae J.-W."/>
        </authorList>
    </citation>
    <scope>NUCLEOTIDE SEQUENCE [LARGE SCALE GENOMIC DNA]</scope>
    <source>
        <strain evidence="3 4">HDW9B</strain>
    </source>
</reference>
<dbReference type="EMBL" id="CP049934">
    <property type="protein sequence ID" value="QIM16698.1"/>
    <property type="molecule type" value="Genomic_DNA"/>
</dbReference>
<evidence type="ECO:0000313" key="4">
    <source>
        <dbReference type="Proteomes" id="UP000501387"/>
    </source>
</evidence>
<dbReference type="InterPro" id="IPR012867">
    <property type="entry name" value="DUF1648"/>
</dbReference>
<evidence type="ECO:0000259" key="2">
    <source>
        <dbReference type="Pfam" id="PF07853"/>
    </source>
</evidence>
<feature type="transmembrane region" description="Helical" evidence="1">
    <location>
        <begin position="109"/>
        <end position="130"/>
    </location>
</feature>
<evidence type="ECO:0000313" key="3">
    <source>
        <dbReference type="EMBL" id="QIM16698.1"/>
    </source>
</evidence>
<dbReference type="AlphaFoldDB" id="A0A6G8FK22"/>
<keyword evidence="1" id="KW-0812">Transmembrane</keyword>